<dbReference type="Proteomes" id="UP001172082">
    <property type="component" value="Unassembled WGS sequence"/>
</dbReference>
<dbReference type="EMBL" id="JAUJEA010000007">
    <property type="protein sequence ID" value="MDN5203571.1"/>
    <property type="molecule type" value="Genomic_DNA"/>
</dbReference>
<gene>
    <name evidence="1" type="ORF">QQ008_19440</name>
</gene>
<dbReference type="RefSeq" id="WP_346753592.1">
    <property type="nucleotide sequence ID" value="NZ_JAUJEA010000007.1"/>
</dbReference>
<evidence type="ECO:0000313" key="2">
    <source>
        <dbReference type="Proteomes" id="UP001172082"/>
    </source>
</evidence>
<comment type="caution">
    <text evidence="1">The sequence shown here is derived from an EMBL/GenBank/DDBJ whole genome shotgun (WGS) entry which is preliminary data.</text>
</comment>
<protein>
    <submittedName>
        <fullName evidence="1">Uncharacterized protein</fullName>
    </submittedName>
</protein>
<sequence length="85" mass="9956">MIFQIISFFLLGKGRILLMHKASQQNEVEESTMLEHWILIFYERTFEVNFSYFTSISKKTLGSLNNLSKQPYIALDYVASVTIDR</sequence>
<reference evidence="1" key="1">
    <citation type="submission" date="2023-06" db="EMBL/GenBank/DDBJ databases">
        <title>Genomic of Parafulvivirga corallium.</title>
        <authorList>
            <person name="Wang G."/>
        </authorList>
    </citation>
    <scope>NUCLEOTIDE SEQUENCE</scope>
    <source>
        <strain evidence="1">BMA10</strain>
    </source>
</reference>
<proteinExistence type="predicted"/>
<accession>A0ABT8KS30</accession>
<organism evidence="1 2">
    <name type="scientific">Splendidivirga corallicola</name>
    <dbReference type="NCBI Taxonomy" id="3051826"/>
    <lineage>
        <taxon>Bacteria</taxon>
        <taxon>Pseudomonadati</taxon>
        <taxon>Bacteroidota</taxon>
        <taxon>Cytophagia</taxon>
        <taxon>Cytophagales</taxon>
        <taxon>Splendidivirgaceae</taxon>
        <taxon>Splendidivirga</taxon>
    </lineage>
</organism>
<evidence type="ECO:0000313" key="1">
    <source>
        <dbReference type="EMBL" id="MDN5203571.1"/>
    </source>
</evidence>
<keyword evidence="2" id="KW-1185">Reference proteome</keyword>
<name>A0ABT8KS30_9BACT</name>